<dbReference type="PROSITE" id="PS50035">
    <property type="entry name" value="PLD"/>
    <property type="match status" value="1"/>
</dbReference>
<gene>
    <name evidence="13" type="ORF">V1264_012540</name>
</gene>
<comment type="caution">
    <text evidence="13">The sequence shown here is derived from an EMBL/GenBank/DDBJ whole genome shotgun (WGS) entry which is preliminary data.</text>
</comment>
<dbReference type="EC" id="2.7.8.5" evidence="11"/>
<keyword evidence="11" id="KW-0496">Mitochondrion</keyword>
<dbReference type="CDD" id="cd09135">
    <property type="entry name" value="PLDc_PGS1_euk_1"/>
    <property type="match status" value="1"/>
</dbReference>
<feature type="domain" description="PLD phosphodiesterase" evidence="12">
    <location>
        <begin position="194"/>
        <end position="220"/>
    </location>
</feature>
<comment type="subcellular location">
    <subcellularLocation>
        <location evidence="11">Mitochondrion</location>
    </subcellularLocation>
</comment>
<evidence type="ECO:0000259" key="12">
    <source>
        <dbReference type="PROSITE" id="PS50035"/>
    </source>
</evidence>
<evidence type="ECO:0000256" key="5">
    <source>
        <dbReference type="ARBA" id="ARBA00022679"/>
    </source>
</evidence>
<dbReference type="GO" id="GO:0005524">
    <property type="term" value="F:ATP binding"/>
    <property type="evidence" value="ECO:0007669"/>
    <property type="project" value="UniProtKB-KW"/>
</dbReference>
<accession>A0AAN9BXR5</accession>
<evidence type="ECO:0000256" key="3">
    <source>
        <dbReference type="ARBA" id="ARBA00010682"/>
    </source>
</evidence>
<evidence type="ECO:0000256" key="9">
    <source>
        <dbReference type="ARBA" id="ARBA00023264"/>
    </source>
</evidence>
<protein>
    <recommendedName>
        <fullName evidence="11">CDP-diacylglycerol--glycerol-3-phosphate 3-phosphatidyltransferase</fullName>
        <ecNumber evidence="11">2.7.8.5</ecNumber>
    </recommendedName>
</protein>
<dbReference type="EMBL" id="JBAMIC010000002">
    <property type="protein sequence ID" value="KAK7113205.1"/>
    <property type="molecule type" value="Genomic_DNA"/>
</dbReference>
<evidence type="ECO:0000313" key="14">
    <source>
        <dbReference type="Proteomes" id="UP001374579"/>
    </source>
</evidence>
<evidence type="ECO:0000256" key="7">
    <source>
        <dbReference type="ARBA" id="ARBA00023098"/>
    </source>
</evidence>
<dbReference type="PANTHER" id="PTHR12586">
    <property type="entry name" value="CDP-DIACYLGLYCEROL--SERINE O-PHOSPHATIDYLTRANSFERASE"/>
    <property type="match status" value="1"/>
</dbReference>
<dbReference type="GO" id="GO:0032049">
    <property type="term" value="P:cardiolipin biosynthetic process"/>
    <property type="evidence" value="ECO:0007669"/>
    <property type="project" value="InterPro"/>
</dbReference>
<evidence type="ECO:0000256" key="2">
    <source>
        <dbReference type="ARBA" id="ARBA00005042"/>
    </source>
</evidence>
<evidence type="ECO:0000256" key="6">
    <source>
        <dbReference type="ARBA" id="ARBA00022737"/>
    </source>
</evidence>
<evidence type="ECO:0000256" key="10">
    <source>
        <dbReference type="ARBA" id="ARBA00048586"/>
    </source>
</evidence>
<keyword evidence="9 11" id="KW-1208">Phospholipid metabolism</keyword>
<evidence type="ECO:0000256" key="11">
    <source>
        <dbReference type="RuleBase" id="RU365024"/>
    </source>
</evidence>
<dbReference type="GO" id="GO:0008444">
    <property type="term" value="F:CDP-diacylglycerol-glycerol-3-phosphate 3-phosphatidyltransferase activity"/>
    <property type="evidence" value="ECO:0007669"/>
    <property type="project" value="UniProtKB-EC"/>
</dbReference>
<evidence type="ECO:0000313" key="13">
    <source>
        <dbReference type="EMBL" id="KAK7113205.1"/>
    </source>
</evidence>
<dbReference type="PANTHER" id="PTHR12586:SF1">
    <property type="entry name" value="CDP-DIACYLGLYCEROL--GLYCEROL-3-PHOSPHATE 3-PHOSPHATIDYLTRANSFERASE, MITOCHONDRIAL"/>
    <property type="match status" value="1"/>
</dbReference>
<evidence type="ECO:0000256" key="8">
    <source>
        <dbReference type="ARBA" id="ARBA00023209"/>
    </source>
</evidence>
<dbReference type="GO" id="GO:0005739">
    <property type="term" value="C:mitochondrion"/>
    <property type="evidence" value="ECO:0007669"/>
    <property type="project" value="UniProtKB-SubCell"/>
</dbReference>
<name>A0AAN9BXR5_9CAEN</name>
<dbReference type="AlphaFoldDB" id="A0AAN9BXR5"/>
<reference evidence="13 14" key="1">
    <citation type="submission" date="2024-02" db="EMBL/GenBank/DDBJ databases">
        <title>Chromosome-scale genome assembly of the rough periwinkle Littorina saxatilis.</title>
        <authorList>
            <person name="De Jode A."/>
            <person name="Faria R."/>
            <person name="Formenti G."/>
            <person name="Sims Y."/>
            <person name="Smith T.P."/>
            <person name="Tracey A."/>
            <person name="Wood J.M.D."/>
            <person name="Zagrodzka Z.B."/>
            <person name="Johannesson K."/>
            <person name="Butlin R.K."/>
            <person name="Leder E.H."/>
        </authorList>
    </citation>
    <scope>NUCLEOTIDE SEQUENCE [LARGE SCALE GENOMIC DNA]</scope>
    <source>
        <strain evidence="13">Snail1</strain>
        <tissue evidence="13">Muscle</tissue>
    </source>
</reference>
<keyword evidence="8 11" id="KW-0594">Phospholipid biosynthesis</keyword>
<comment type="catalytic activity">
    <reaction evidence="10 11">
        <text>a CDP-1,2-diacyl-sn-glycerol + sn-glycerol 3-phosphate = a 1,2-diacyl-sn-glycero-3-phospho-(1'-sn-glycero-3'-phosphate) + CMP + H(+)</text>
        <dbReference type="Rhea" id="RHEA:12593"/>
        <dbReference type="ChEBI" id="CHEBI:15378"/>
        <dbReference type="ChEBI" id="CHEBI:57597"/>
        <dbReference type="ChEBI" id="CHEBI:58332"/>
        <dbReference type="ChEBI" id="CHEBI:60110"/>
        <dbReference type="ChEBI" id="CHEBI:60377"/>
        <dbReference type="EC" id="2.7.8.5"/>
    </reaction>
</comment>
<dbReference type="InterPro" id="IPR001736">
    <property type="entry name" value="PLipase_D/transphosphatidylase"/>
</dbReference>
<keyword evidence="11" id="KW-0067">ATP-binding</keyword>
<comment type="pathway">
    <text evidence="2 11">Phospholipid metabolism; phosphatidylglycerol biosynthesis; phosphatidylglycerol from CDP-diacylglycerol: step 1/2.</text>
</comment>
<comment type="function">
    <text evidence="1 11">Functions in the biosynthesis of the anionic phospholipids phosphatidylglycerol and cardiolipin.</text>
</comment>
<dbReference type="InterPro" id="IPR016270">
    <property type="entry name" value="PGS1"/>
</dbReference>
<evidence type="ECO:0000256" key="1">
    <source>
        <dbReference type="ARBA" id="ARBA00003537"/>
    </source>
</evidence>
<evidence type="ECO:0000256" key="4">
    <source>
        <dbReference type="ARBA" id="ARBA00022516"/>
    </source>
</evidence>
<keyword evidence="14" id="KW-1185">Reference proteome</keyword>
<comment type="similarity">
    <text evidence="3 11">Belongs to the CDP-alcohol phosphatidyltransferase class-II family.</text>
</comment>
<keyword evidence="7 11" id="KW-0443">Lipid metabolism</keyword>
<keyword evidence="5 11" id="KW-0808">Transferase</keyword>
<dbReference type="Gene3D" id="3.30.870.10">
    <property type="entry name" value="Endonuclease Chain A"/>
    <property type="match status" value="2"/>
</dbReference>
<organism evidence="13 14">
    <name type="scientific">Littorina saxatilis</name>
    <dbReference type="NCBI Taxonomy" id="31220"/>
    <lineage>
        <taxon>Eukaryota</taxon>
        <taxon>Metazoa</taxon>
        <taxon>Spiralia</taxon>
        <taxon>Lophotrochozoa</taxon>
        <taxon>Mollusca</taxon>
        <taxon>Gastropoda</taxon>
        <taxon>Caenogastropoda</taxon>
        <taxon>Littorinimorpha</taxon>
        <taxon>Littorinoidea</taxon>
        <taxon>Littorinidae</taxon>
        <taxon>Littorina</taxon>
    </lineage>
</organism>
<keyword evidence="6" id="KW-0677">Repeat</keyword>
<keyword evidence="4 11" id="KW-0444">Lipid biosynthesis</keyword>
<keyword evidence="11" id="KW-0547">Nucleotide-binding</keyword>
<dbReference type="SUPFAM" id="SSF56024">
    <property type="entry name" value="Phospholipase D/nuclease"/>
    <property type="match status" value="1"/>
</dbReference>
<dbReference type="Proteomes" id="UP001374579">
    <property type="component" value="Unassembled WGS sequence"/>
</dbReference>
<proteinExistence type="inferred from homology"/>
<sequence length="405" mass="46333">MSSSCRRNRFVSILSKGSFVLKRFMAGGVAIGTGMAERDVTSRLPSLFLDGWPSAAYQKFAWLGKYGPCFPVNGDQILVLTEPTEFYEVLKVKTRKAKKRITLASLYLGTGPLEHDLVSCVHEACSNAADRKKTDFKVNFLLDMTRGSRGEVNSRTMLQGLLNEFPEQVGVSLYHTPDLRGLLRSVVPERFNEVIGLTHMKVYLVDDSLIISGANLSNDYFTNRQDRYVLFNDCKAMADFFDDLVKTVSSFSFQLHKDDSLHLHKTWDSHPFQGRKNYFKWAAGERVESLLKCQIEMQKGVYRQLYLQPHLPEDERTSDLSDDKGQTFDTWVYPLVQMGPLNIQRDEHATLQLMRDASNDDEILMASGYFNLTDQFMEVILQESLAKYRLLMAAPEVREEIVLQW</sequence>